<accession>A0A5N6PX59</accession>
<gene>
    <name evidence="2" type="ORF">E3N88_00121</name>
</gene>
<comment type="caution">
    <text evidence="2">The sequence shown here is derived from an EMBL/GenBank/DDBJ whole genome shotgun (WGS) entry which is preliminary data.</text>
</comment>
<reference evidence="2 3" key="1">
    <citation type="submission" date="2019-05" db="EMBL/GenBank/DDBJ databases">
        <title>Mikania micrantha, genome provides insights into the molecular mechanism of rapid growth.</title>
        <authorList>
            <person name="Liu B."/>
        </authorList>
    </citation>
    <scope>NUCLEOTIDE SEQUENCE [LARGE SCALE GENOMIC DNA]</scope>
    <source>
        <strain evidence="2">NLD-2019</strain>
        <tissue evidence="2">Leaf</tissue>
    </source>
</reference>
<feature type="region of interest" description="Disordered" evidence="1">
    <location>
        <begin position="1"/>
        <end position="21"/>
    </location>
</feature>
<protein>
    <submittedName>
        <fullName evidence="2">Uncharacterized protein</fullName>
    </submittedName>
</protein>
<proteinExistence type="predicted"/>
<feature type="region of interest" description="Disordered" evidence="1">
    <location>
        <begin position="41"/>
        <end position="75"/>
    </location>
</feature>
<evidence type="ECO:0000313" key="2">
    <source>
        <dbReference type="EMBL" id="KAD7476985.1"/>
    </source>
</evidence>
<evidence type="ECO:0000256" key="1">
    <source>
        <dbReference type="SAM" id="MobiDB-lite"/>
    </source>
</evidence>
<feature type="compositionally biased region" description="Polar residues" evidence="1">
    <location>
        <begin position="1"/>
        <end position="10"/>
    </location>
</feature>
<organism evidence="2 3">
    <name type="scientific">Mikania micrantha</name>
    <name type="common">bitter vine</name>
    <dbReference type="NCBI Taxonomy" id="192012"/>
    <lineage>
        <taxon>Eukaryota</taxon>
        <taxon>Viridiplantae</taxon>
        <taxon>Streptophyta</taxon>
        <taxon>Embryophyta</taxon>
        <taxon>Tracheophyta</taxon>
        <taxon>Spermatophyta</taxon>
        <taxon>Magnoliopsida</taxon>
        <taxon>eudicotyledons</taxon>
        <taxon>Gunneridae</taxon>
        <taxon>Pentapetalae</taxon>
        <taxon>asterids</taxon>
        <taxon>campanulids</taxon>
        <taxon>Asterales</taxon>
        <taxon>Asteraceae</taxon>
        <taxon>Asteroideae</taxon>
        <taxon>Heliantheae alliance</taxon>
        <taxon>Eupatorieae</taxon>
        <taxon>Mikania</taxon>
    </lineage>
</organism>
<name>A0A5N6PX59_9ASTR</name>
<dbReference type="EMBL" id="SZYD01000001">
    <property type="protein sequence ID" value="KAD7476985.1"/>
    <property type="molecule type" value="Genomic_DNA"/>
</dbReference>
<dbReference type="AlphaFoldDB" id="A0A5N6PX59"/>
<feature type="compositionally biased region" description="Polar residues" evidence="1">
    <location>
        <begin position="54"/>
        <end position="75"/>
    </location>
</feature>
<keyword evidence="3" id="KW-1185">Reference proteome</keyword>
<sequence length="104" mass="11497">MNQDSQNLLTNHDPDDQQPPSLRAAIIMLLLNHHQPELLGNYTEYASGEPPSTGDVSPSDDSQTGAYENPISDSNGAAVMSSIAPKFKLRRFHPNVFQIDNNEY</sequence>
<dbReference type="Proteomes" id="UP000326396">
    <property type="component" value="Linkage Group LG1"/>
</dbReference>
<evidence type="ECO:0000313" key="3">
    <source>
        <dbReference type="Proteomes" id="UP000326396"/>
    </source>
</evidence>